<dbReference type="AlphaFoldDB" id="A0A968GEC5"/>
<evidence type="ECO:0000313" key="3">
    <source>
        <dbReference type="Proteomes" id="UP000778951"/>
    </source>
</evidence>
<organism evidence="2 3">
    <name type="scientific">Entomospira culicis</name>
    <dbReference type="NCBI Taxonomy" id="2719989"/>
    <lineage>
        <taxon>Bacteria</taxon>
        <taxon>Pseudomonadati</taxon>
        <taxon>Spirochaetota</taxon>
        <taxon>Spirochaetia</taxon>
        <taxon>Spirochaetales</taxon>
        <taxon>Spirochaetaceae</taxon>
        <taxon>Entomospira</taxon>
    </lineage>
</organism>
<dbReference type="EMBL" id="JAATLM010000001">
    <property type="protein sequence ID" value="NIZ69026.1"/>
    <property type="molecule type" value="Genomic_DNA"/>
</dbReference>
<feature type="signal peptide" evidence="1">
    <location>
        <begin position="1"/>
        <end position="20"/>
    </location>
</feature>
<evidence type="ECO:0000256" key="1">
    <source>
        <dbReference type="SAM" id="SignalP"/>
    </source>
</evidence>
<evidence type="ECO:0000313" key="2">
    <source>
        <dbReference type="EMBL" id="NIZ69026.1"/>
    </source>
</evidence>
<gene>
    <name evidence="2" type="ORF">HCT48_02205</name>
</gene>
<sequence>MKNMIKLALVFIVSISMLHASTPIGREIALEWSADNGTRAVRLIRETEGEENRFILEYIMHEPLVEFDTIALRFAKGTYLWSVQDVKERGFRYVKGDPSNEFMGRANPQLGMKPPQLQRPVSMGGNLWLQGRYRRTPMPTLVREEVFHMEMDLNEQVLREMKNSNYLELHLFDSQTDITREAFILDQNQLELVHLYLMEQLK</sequence>
<comment type="caution">
    <text evidence="2">The sequence shown here is derived from an EMBL/GenBank/DDBJ whole genome shotgun (WGS) entry which is preliminary data.</text>
</comment>
<name>A0A968GEC5_9SPIO</name>
<dbReference type="Proteomes" id="UP000778951">
    <property type="component" value="Unassembled WGS sequence"/>
</dbReference>
<dbReference type="RefSeq" id="WP_167695130.1">
    <property type="nucleotide sequence ID" value="NZ_CP118181.1"/>
</dbReference>
<protein>
    <submittedName>
        <fullName evidence="2">Uncharacterized protein</fullName>
    </submittedName>
</protein>
<feature type="chain" id="PRO_5037858966" evidence="1">
    <location>
        <begin position="21"/>
        <end position="202"/>
    </location>
</feature>
<keyword evidence="1" id="KW-0732">Signal</keyword>
<accession>A0A968GEC5</accession>
<reference evidence="2" key="1">
    <citation type="submission" date="2020-03" db="EMBL/GenBank/DDBJ databases">
        <title>Spirochaetal bacteria isolated from arthropods constitute a novel genus Entomospira genus novum within the order Spirochaetales.</title>
        <authorList>
            <person name="Grana-Miraglia L."/>
            <person name="Sikutova S."/>
            <person name="Fingerle V."/>
            <person name="Sing A."/>
            <person name="Castillo-Ramirez S."/>
            <person name="Margos G."/>
            <person name="Rudolf I."/>
        </authorList>
    </citation>
    <scope>NUCLEOTIDE SEQUENCE</scope>
    <source>
        <strain evidence="2">BR149</strain>
    </source>
</reference>
<proteinExistence type="predicted"/>
<keyword evidence="3" id="KW-1185">Reference proteome</keyword>